<name>A0A5A7THX8_CUCMM</name>
<feature type="compositionally biased region" description="Basic and acidic residues" evidence="1">
    <location>
        <begin position="186"/>
        <end position="195"/>
    </location>
</feature>
<organism evidence="2 4">
    <name type="scientific">Cucumis melo var. makuwa</name>
    <name type="common">Oriental melon</name>
    <dbReference type="NCBI Taxonomy" id="1194695"/>
    <lineage>
        <taxon>Eukaryota</taxon>
        <taxon>Viridiplantae</taxon>
        <taxon>Streptophyta</taxon>
        <taxon>Embryophyta</taxon>
        <taxon>Tracheophyta</taxon>
        <taxon>Spermatophyta</taxon>
        <taxon>Magnoliopsida</taxon>
        <taxon>eudicotyledons</taxon>
        <taxon>Gunneridae</taxon>
        <taxon>Pentapetalae</taxon>
        <taxon>rosids</taxon>
        <taxon>fabids</taxon>
        <taxon>Cucurbitales</taxon>
        <taxon>Cucurbitaceae</taxon>
        <taxon>Benincaseae</taxon>
        <taxon>Cucumis</taxon>
    </lineage>
</organism>
<feature type="region of interest" description="Disordered" evidence="1">
    <location>
        <begin position="134"/>
        <end position="199"/>
    </location>
</feature>
<dbReference type="Proteomes" id="UP000321393">
    <property type="component" value="Unassembled WGS sequence"/>
</dbReference>
<evidence type="ECO:0000313" key="3">
    <source>
        <dbReference type="EMBL" id="TYJ97972.1"/>
    </source>
</evidence>
<dbReference type="OrthoDB" id="1298236at2759"/>
<reference evidence="4 5" key="1">
    <citation type="submission" date="2019-08" db="EMBL/GenBank/DDBJ databases">
        <title>Draft genome sequences of two oriental melons (Cucumis melo L. var makuwa).</title>
        <authorList>
            <person name="Kwon S.-Y."/>
        </authorList>
    </citation>
    <scope>NUCLEOTIDE SEQUENCE [LARGE SCALE GENOMIC DNA]</scope>
    <source>
        <strain evidence="5">cv. Chang Bougi</strain>
        <strain evidence="4">cv. SW 3</strain>
        <tissue evidence="2">Leaf</tissue>
    </source>
</reference>
<protein>
    <recommendedName>
        <fullName evidence="6">Envelope-like protein</fullName>
    </recommendedName>
</protein>
<proteinExistence type="predicted"/>
<feature type="compositionally biased region" description="Polar residues" evidence="1">
    <location>
        <begin position="142"/>
        <end position="153"/>
    </location>
</feature>
<evidence type="ECO:0008006" key="6">
    <source>
        <dbReference type="Google" id="ProtNLM"/>
    </source>
</evidence>
<dbReference type="EMBL" id="SSTD01018505">
    <property type="protein sequence ID" value="TYJ97972.1"/>
    <property type="molecule type" value="Genomic_DNA"/>
</dbReference>
<dbReference type="Proteomes" id="UP000321947">
    <property type="component" value="Unassembled WGS sequence"/>
</dbReference>
<evidence type="ECO:0000256" key="1">
    <source>
        <dbReference type="SAM" id="MobiDB-lite"/>
    </source>
</evidence>
<accession>A0A5A7THX8</accession>
<evidence type="ECO:0000313" key="5">
    <source>
        <dbReference type="Proteomes" id="UP000321947"/>
    </source>
</evidence>
<evidence type="ECO:0000313" key="2">
    <source>
        <dbReference type="EMBL" id="KAA0041656.1"/>
    </source>
</evidence>
<dbReference type="AlphaFoldDB" id="A0A5A7THX8"/>
<evidence type="ECO:0000313" key="4">
    <source>
        <dbReference type="Proteomes" id="UP000321393"/>
    </source>
</evidence>
<comment type="caution">
    <text evidence="2">The sequence shown here is derived from an EMBL/GenBank/DDBJ whole genome shotgun (WGS) entry which is preliminary data.</text>
</comment>
<dbReference type="EMBL" id="SSTE01016484">
    <property type="protein sequence ID" value="KAA0041656.1"/>
    <property type="molecule type" value="Genomic_DNA"/>
</dbReference>
<sequence>MSAIDISKNPVQQSRTKHIDIRHHFIRDLIEGKIVTLEHVHSNLQLTDMFTKPLDLPFEKNQVSPSNSSSVSLHDDNVIEVDPENVEFKCVPSESHLSVMDSDERDDVPLVSLLKESLLKKGSRLSDNIVSTVTPAPFVRPDSSSSQNLSNGLDENVEPNVNNAPPDDDSNVSIPASESVLPPADSKPKAKETQKGRHMRQIGDEVNVFDKHHSCLSIMDLIVKAGLSKTIFNTVHIRGRMFKISPAIINGFLGNTVVSSSQSSHPSNDELASVLSKDTLLVWPLNGILAVSLSVKYVILHKIGIANLFPSWHALSVSTVLVVKACWNVGVKTPIPLPRFFSNLLIHLNANILTANDAPRPDPKALSLSYRLFQGSHVPNLKHDKRPYRNPRVFDTNDINDSAEGFFVPCDLASRIISTLTISRALSTSINFLSDRRLEVDSLVYHLKILIPSFSVAV</sequence>
<gene>
    <name evidence="3" type="ORF">E5676_scaffold234G00810</name>
    <name evidence="2" type="ORF">E6C27_scaffold93G001360</name>
</gene>
<dbReference type="CDD" id="cd09272">
    <property type="entry name" value="RNase_HI_RT_Ty1"/>
    <property type="match status" value="1"/>
</dbReference>